<feature type="region of interest" description="Disordered" evidence="2">
    <location>
        <begin position="129"/>
        <end position="235"/>
    </location>
</feature>
<dbReference type="EMBL" id="QLNT01000033">
    <property type="protein sequence ID" value="KAF3056160.1"/>
    <property type="molecule type" value="Genomic_DNA"/>
</dbReference>
<proteinExistence type="predicted"/>
<sequence>MSGVSEPGVPLNRSYGHHSNSASSTSNNTTETECQAVTDPRSIKRLQNRVAQRSYQVTTGRRVKLRLAELQERIARYEGTAQVMEGEVLPNTAVVSMPDPEPMNHMEAGRLTSQTSFGMAKLERTAITQETASFSPAGERGKTPNSNNSIISHGSSLTNCPISGYQISSSGSDHFEESRSQNETGRLDQSDNLHYFNEAQEAGRGQHRGQIVDSSTKKRKRNHDRDHYQHVPSPNLCSSLSQALSASLATPIAATHPFPTQELGGGLDFSFLMANTEGWKSCSCDKSIENSSKSPPDVSILSKVQSAASNLPSCASSSNHPNTDAQVLSSIDLSLNKRFQSIMECVGAMGFESFDELVTSYYVDEFEEASQLFHEQRFSRHRRLPVVFADILEGARRWKPSERRGLGEEVLKEAEAVLIAEISQAWKALQPLTDTGAFEQDCQQTPQNTTTHADRLRQRLRTVISTEVSAIVLSEAETQQRTCAASDGPAWQRDCSGTALAIIALLHLAGRLPKETLLELIGACL</sequence>
<evidence type="ECO:0000313" key="4">
    <source>
        <dbReference type="Proteomes" id="UP000801864"/>
    </source>
</evidence>
<keyword evidence="4" id="KW-1185">Reference proteome</keyword>
<feature type="compositionally biased region" description="Polar residues" evidence="2">
    <location>
        <begin position="153"/>
        <end position="172"/>
    </location>
</feature>
<evidence type="ECO:0000256" key="2">
    <source>
        <dbReference type="SAM" id="MobiDB-lite"/>
    </source>
</evidence>
<feature type="region of interest" description="Disordered" evidence="2">
    <location>
        <begin position="1"/>
        <end position="39"/>
    </location>
</feature>
<dbReference type="AlphaFoldDB" id="A0A9P4X3N5"/>
<evidence type="ECO:0000313" key="3">
    <source>
        <dbReference type="EMBL" id="KAF3056160.1"/>
    </source>
</evidence>
<feature type="compositionally biased region" description="Low complexity" evidence="2">
    <location>
        <begin position="19"/>
        <end position="30"/>
    </location>
</feature>
<organism evidence="3 4">
    <name type="scientific">Trichoderma lentiforme</name>
    <dbReference type="NCBI Taxonomy" id="1567552"/>
    <lineage>
        <taxon>Eukaryota</taxon>
        <taxon>Fungi</taxon>
        <taxon>Dikarya</taxon>
        <taxon>Ascomycota</taxon>
        <taxon>Pezizomycotina</taxon>
        <taxon>Sordariomycetes</taxon>
        <taxon>Hypocreomycetidae</taxon>
        <taxon>Hypocreales</taxon>
        <taxon>Hypocreaceae</taxon>
        <taxon>Trichoderma</taxon>
    </lineage>
</organism>
<dbReference type="CDD" id="cd14688">
    <property type="entry name" value="bZIP_YAP"/>
    <property type="match status" value="1"/>
</dbReference>
<reference evidence="3 4" key="1">
    <citation type="submission" date="2018-06" db="EMBL/GenBank/DDBJ databases">
        <title>Genome analysis of cellulolytic fungus Trichoderma lentiforme CFAM-422.</title>
        <authorList>
            <person name="Steindorff A.S."/>
            <person name="Formighieri E.F."/>
            <person name="Midorikawa G.E.O."/>
            <person name="Tamietti M.S."/>
            <person name="Ramos E.Z."/>
            <person name="Silva A.S."/>
            <person name="Bon E.P.S."/>
            <person name="Mendes T.D."/>
            <person name="Damaso M.C.T."/>
            <person name="Favaro L.C.L."/>
        </authorList>
    </citation>
    <scope>NUCLEOTIDE SEQUENCE [LARGE SCALE GENOMIC DNA]</scope>
    <source>
        <strain evidence="3 4">CFAM-422</strain>
    </source>
</reference>
<keyword evidence="1" id="KW-0175">Coiled coil</keyword>
<evidence type="ECO:0000256" key="1">
    <source>
        <dbReference type="SAM" id="Coils"/>
    </source>
</evidence>
<feature type="coiled-coil region" evidence="1">
    <location>
        <begin position="60"/>
        <end position="87"/>
    </location>
</feature>
<feature type="compositionally biased region" description="Basic and acidic residues" evidence="2">
    <location>
        <begin position="173"/>
        <end position="191"/>
    </location>
</feature>
<comment type="caution">
    <text evidence="3">The sequence shown here is derived from an EMBL/GenBank/DDBJ whole genome shotgun (WGS) entry which is preliminary data.</text>
</comment>
<accession>A0A9P4X3N5</accession>
<name>A0A9P4X3N5_9HYPO</name>
<dbReference type="Proteomes" id="UP000801864">
    <property type="component" value="Unassembled WGS sequence"/>
</dbReference>
<evidence type="ECO:0008006" key="5">
    <source>
        <dbReference type="Google" id="ProtNLM"/>
    </source>
</evidence>
<gene>
    <name evidence="3" type="ORF">CFAM422_012893</name>
</gene>
<protein>
    <recommendedName>
        <fullName evidence="5">BZIP domain-containing protein</fullName>
    </recommendedName>
</protein>